<sequence length="300" mass="31673">MTAARASPPGAGLERPDDPDADALHRPAILRPRHGDHGGGGDAAPGRCRPVTGHDPSAARLRLGRRWNREPGTPRRRLTLRELPQGERALNPLLVMLLLLVLVAKPLVELGLLPRQTVGGMVLLTILAGLVGLAPAERRFRSLLMAGCIGAMGLLILAIGSADPRAQLPGILGAMLALSLLASAVLRQSLASGRITLRRIQGAIAAYLLIGLVFACAYDLVATFVPGAFAQNGQPLAARVLSGDFVFFSFVTLTSTGYGDMVPVHPVARTLAMLELLTGQLYLAVVIARLVSLEIADRGR</sequence>
<dbReference type="AlphaFoldDB" id="A0A4R4D9B0"/>
<evidence type="ECO:0000256" key="2">
    <source>
        <dbReference type="SAM" id="Phobius"/>
    </source>
</evidence>
<keyword evidence="4" id="KW-0406">Ion transport</keyword>
<feature type="region of interest" description="Disordered" evidence="1">
    <location>
        <begin position="1"/>
        <end position="56"/>
    </location>
</feature>
<dbReference type="OrthoDB" id="2974133at2"/>
<organism evidence="4 5">
    <name type="scientific">Roseicella aquatilis</name>
    <dbReference type="NCBI Taxonomy" id="2527868"/>
    <lineage>
        <taxon>Bacteria</taxon>
        <taxon>Pseudomonadati</taxon>
        <taxon>Pseudomonadota</taxon>
        <taxon>Alphaproteobacteria</taxon>
        <taxon>Acetobacterales</taxon>
        <taxon>Roseomonadaceae</taxon>
        <taxon>Roseicella</taxon>
    </lineage>
</organism>
<proteinExistence type="predicted"/>
<gene>
    <name evidence="4" type="ORF">EXY23_20205</name>
</gene>
<name>A0A4R4D9B0_9PROT</name>
<keyword evidence="2" id="KW-0472">Membrane</keyword>
<feature type="transmembrane region" description="Helical" evidence="2">
    <location>
        <begin position="271"/>
        <end position="291"/>
    </location>
</feature>
<keyword evidence="4" id="KW-0407">Ion channel</keyword>
<comment type="caution">
    <text evidence="4">The sequence shown here is derived from an EMBL/GenBank/DDBJ whole genome shotgun (WGS) entry which is preliminary data.</text>
</comment>
<dbReference type="GO" id="GO:0034220">
    <property type="term" value="P:monoatomic ion transmembrane transport"/>
    <property type="evidence" value="ECO:0007669"/>
    <property type="project" value="UniProtKB-KW"/>
</dbReference>
<evidence type="ECO:0000256" key="1">
    <source>
        <dbReference type="SAM" id="MobiDB-lite"/>
    </source>
</evidence>
<protein>
    <submittedName>
        <fullName evidence="4">Two pore domain potassium channel family protein</fullName>
    </submittedName>
</protein>
<evidence type="ECO:0000259" key="3">
    <source>
        <dbReference type="Pfam" id="PF07885"/>
    </source>
</evidence>
<feature type="compositionally biased region" description="Basic and acidic residues" evidence="1">
    <location>
        <begin position="14"/>
        <end position="25"/>
    </location>
</feature>
<dbReference type="SUPFAM" id="SSF81324">
    <property type="entry name" value="Voltage-gated potassium channels"/>
    <property type="match status" value="1"/>
</dbReference>
<keyword evidence="2" id="KW-0812">Transmembrane</keyword>
<feature type="transmembrane region" description="Helical" evidence="2">
    <location>
        <begin position="143"/>
        <end position="162"/>
    </location>
</feature>
<dbReference type="Pfam" id="PF07885">
    <property type="entry name" value="Ion_trans_2"/>
    <property type="match status" value="1"/>
</dbReference>
<reference evidence="4 5" key="1">
    <citation type="submission" date="2019-03" db="EMBL/GenBank/DDBJ databases">
        <title>Paracraurococcus aquatilis NE82 genome sequence.</title>
        <authorList>
            <person name="Zhao Y."/>
            <person name="Du Z."/>
        </authorList>
    </citation>
    <scope>NUCLEOTIDE SEQUENCE [LARGE SCALE GENOMIC DNA]</scope>
    <source>
        <strain evidence="4 5">NE82</strain>
    </source>
</reference>
<keyword evidence="5" id="KW-1185">Reference proteome</keyword>
<feature type="transmembrane region" description="Helical" evidence="2">
    <location>
        <begin position="207"/>
        <end position="230"/>
    </location>
</feature>
<feature type="transmembrane region" description="Helical" evidence="2">
    <location>
        <begin position="120"/>
        <end position="136"/>
    </location>
</feature>
<keyword evidence="4" id="KW-0813">Transport</keyword>
<feature type="domain" description="Potassium channel" evidence="3">
    <location>
        <begin position="243"/>
        <end position="292"/>
    </location>
</feature>
<dbReference type="InterPro" id="IPR013099">
    <property type="entry name" value="K_chnl_dom"/>
</dbReference>
<dbReference type="EMBL" id="SKBM01000023">
    <property type="protein sequence ID" value="TCZ56306.1"/>
    <property type="molecule type" value="Genomic_DNA"/>
</dbReference>
<accession>A0A4R4D9B0</accession>
<feature type="transmembrane region" description="Helical" evidence="2">
    <location>
        <begin position="89"/>
        <end position="108"/>
    </location>
</feature>
<evidence type="ECO:0000313" key="4">
    <source>
        <dbReference type="EMBL" id="TCZ56306.1"/>
    </source>
</evidence>
<evidence type="ECO:0000313" key="5">
    <source>
        <dbReference type="Proteomes" id="UP000295023"/>
    </source>
</evidence>
<keyword evidence="2" id="KW-1133">Transmembrane helix</keyword>
<dbReference type="Proteomes" id="UP000295023">
    <property type="component" value="Unassembled WGS sequence"/>
</dbReference>
<dbReference type="Gene3D" id="1.10.287.70">
    <property type="match status" value="1"/>
</dbReference>
<feature type="transmembrane region" description="Helical" evidence="2">
    <location>
        <begin position="168"/>
        <end position="186"/>
    </location>
</feature>